<dbReference type="PANTHER" id="PTHR33293">
    <property type="entry name" value="INSERTION ELEMENT IS1 1 PROTEIN INSB-RELATED"/>
    <property type="match status" value="1"/>
</dbReference>
<dbReference type="PANTHER" id="PTHR33293:SF1">
    <property type="entry name" value="INSERTION ELEMENT IS1 1 PROTEIN INSB-RELATED"/>
    <property type="match status" value="1"/>
</dbReference>
<dbReference type="AlphaFoldDB" id="A0A177MN76"/>
<evidence type="ECO:0000259" key="1">
    <source>
        <dbReference type="SMART" id="SM01126"/>
    </source>
</evidence>
<dbReference type="SMART" id="SM01126">
    <property type="entry name" value="DDE_Tnp_IS1595"/>
    <property type="match status" value="1"/>
</dbReference>
<sequence length="316" mass="35599">MNTKSYRDWLKGLDELTSHQQQRVLSRLNKMVSGDTVAARLEQAAPQGCPQCQSHRLARWGRQAGLQRYRCRDCGKCCNALTGTPLARLRHKDCWLTYSQAMIEGLTVRNAAYRCGIDKTTSFRWRHRFLTDVVELKATGLTGIVEADETYFPLSFKGSRHLPRPAHHRGHDIHQRGTGEDQVPVLVLRDRHGATTDFKLTLACQREEAPILSQVIRPDSILCTDGGASLKGAARQAGIAHRALNLSAGVRVLAGVYHIQNVNAYDSRLKNWMRQFHGVATKYLENYLGWRRGLEQWGELATPQTWMLAAVGQINC</sequence>
<evidence type="ECO:0000313" key="3">
    <source>
        <dbReference type="Proteomes" id="UP000077763"/>
    </source>
</evidence>
<dbReference type="NCBIfam" id="NF033547">
    <property type="entry name" value="transpos_IS1595"/>
    <property type="match status" value="1"/>
</dbReference>
<gene>
    <name evidence="2" type="ORF">A1353_08065</name>
</gene>
<name>A0A177MN76_METMH</name>
<feature type="domain" description="ISXO2-like transposase" evidence="1">
    <location>
        <begin position="137"/>
        <end position="293"/>
    </location>
</feature>
<dbReference type="InterPro" id="IPR024445">
    <property type="entry name" value="Tnp_ISXO2-like"/>
</dbReference>
<dbReference type="Proteomes" id="UP000077763">
    <property type="component" value="Unassembled WGS sequence"/>
</dbReference>
<organism evidence="2 3">
    <name type="scientific">Methylomonas methanica</name>
    <dbReference type="NCBI Taxonomy" id="421"/>
    <lineage>
        <taxon>Bacteria</taxon>
        <taxon>Pseudomonadati</taxon>
        <taxon>Pseudomonadota</taxon>
        <taxon>Gammaproteobacteria</taxon>
        <taxon>Methylococcales</taxon>
        <taxon>Methylococcaceae</taxon>
        <taxon>Methylomonas</taxon>
    </lineage>
</organism>
<dbReference type="InterPro" id="IPR051354">
    <property type="entry name" value="Transposase_27_IS1"/>
</dbReference>
<dbReference type="Pfam" id="PF12762">
    <property type="entry name" value="DDE_Tnp_IS1595"/>
    <property type="match status" value="1"/>
</dbReference>
<reference evidence="2 3" key="1">
    <citation type="submission" date="2016-03" db="EMBL/GenBank/DDBJ databases">
        <authorList>
            <person name="Ploux O."/>
        </authorList>
    </citation>
    <scope>NUCLEOTIDE SEQUENCE [LARGE SCALE GENOMIC DNA]</scope>
    <source>
        <strain evidence="2 3">R-45371</strain>
    </source>
</reference>
<proteinExistence type="predicted"/>
<accession>A0A177MN76</accession>
<dbReference type="RefSeq" id="WP_036277216.1">
    <property type="nucleotide sequence ID" value="NZ_LUUH01000030.1"/>
</dbReference>
<dbReference type="EMBL" id="LUUH01000030">
    <property type="protein sequence ID" value="OAI07042.1"/>
    <property type="molecule type" value="Genomic_DNA"/>
</dbReference>
<protein>
    <submittedName>
        <fullName evidence="2">Transposase</fullName>
    </submittedName>
</protein>
<comment type="caution">
    <text evidence="2">The sequence shown here is derived from an EMBL/GenBank/DDBJ whole genome shotgun (WGS) entry which is preliminary data.</text>
</comment>
<evidence type="ECO:0000313" key="2">
    <source>
        <dbReference type="EMBL" id="OAI07042.1"/>
    </source>
</evidence>